<reference evidence="1 2" key="1">
    <citation type="submission" date="2015-03" db="EMBL/GenBank/DDBJ databases">
        <authorList>
            <person name="Hassan Y.I."/>
            <person name="Lepp D."/>
            <person name="Li X.-Z."/>
            <person name="Zhou T."/>
        </authorList>
    </citation>
    <scope>NUCLEOTIDE SEQUENCE [LARGE SCALE GENOMIC DNA]</scope>
    <source>
        <strain evidence="1 2">BD-c194</strain>
    </source>
</reference>
<name>A0A0F5FWV4_9HYPH</name>
<proteinExistence type="predicted"/>
<sequence length="90" mass="9987">MTFKLIDIAVSERHAHARIEGRVVGVVRAVLSEVQEGYAQEHDIHVNVWAEVTPEMSEDDIDMALMLKASDIITRVKARLDPGKPPLAAE</sequence>
<comment type="caution">
    <text evidence="1">The sequence shown here is derived from an EMBL/GenBank/DDBJ whole genome shotgun (WGS) entry which is preliminary data.</text>
</comment>
<keyword evidence="2" id="KW-1185">Reference proteome</keyword>
<protein>
    <submittedName>
        <fullName evidence="1">Uncharacterized protein</fullName>
    </submittedName>
</protein>
<dbReference type="STRING" id="443610.VE25_02470"/>
<dbReference type="AlphaFoldDB" id="A0A0F5FWV4"/>
<dbReference type="EMBL" id="JZEX01000039">
    <property type="protein sequence ID" value="KKB13339.1"/>
    <property type="molecule type" value="Genomic_DNA"/>
</dbReference>
<dbReference type="RefSeq" id="WP_046107000.1">
    <property type="nucleotide sequence ID" value="NZ_JZEX01000039.1"/>
</dbReference>
<evidence type="ECO:0000313" key="1">
    <source>
        <dbReference type="EMBL" id="KKB13339.1"/>
    </source>
</evidence>
<dbReference type="PATRIC" id="fig|443610.3.peg.2971"/>
<accession>A0A0F5FWV4</accession>
<evidence type="ECO:0000313" key="2">
    <source>
        <dbReference type="Proteomes" id="UP000033632"/>
    </source>
</evidence>
<organism evidence="1 2">
    <name type="scientific">Devosia geojensis</name>
    <dbReference type="NCBI Taxonomy" id="443610"/>
    <lineage>
        <taxon>Bacteria</taxon>
        <taxon>Pseudomonadati</taxon>
        <taxon>Pseudomonadota</taxon>
        <taxon>Alphaproteobacteria</taxon>
        <taxon>Hyphomicrobiales</taxon>
        <taxon>Devosiaceae</taxon>
        <taxon>Devosia</taxon>
    </lineage>
</organism>
<dbReference type="OrthoDB" id="7949457at2"/>
<dbReference type="Proteomes" id="UP000033632">
    <property type="component" value="Unassembled WGS sequence"/>
</dbReference>
<gene>
    <name evidence="1" type="ORF">VE25_02470</name>
</gene>